<evidence type="ECO:0000256" key="3">
    <source>
        <dbReference type="ARBA" id="ARBA00004496"/>
    </source>
</evidence>
<evidence type="ECO:0000313" key="18">
    <source>
        <dbReference type="Proteomes" id="UP001163687"/>
    </source>
</evidence>
<evidence type="ECO:0000256" key="8">
    <source>
        <dbReference type="ARBA" id="ARBA00022679"/>
    </source>
</evidence>
<reference evidence="17" key="1">
    <citation type="submission" date="2022-03" db="EMBL/GenBank/DDBJ databases">
        <title>Complete genome sequence of Caldinitratiruptor microaerophilus.</title>
        <authorList>
            <person name="Mukaiyama R."/>
            <person name="Nishiyama T."/>
            <person name="Ueda K."/>
        </authorList>
    </citation>
    <scope>NUCLEOTIDE SEQUENCE</scope>
    <source>
        <strain evidence="17">JCM 16183</strain>
    </source>
</reference>
<dbReference type="GO" id="GO:0004594">
    <property type="term" value="F:pantothenate kinase activity"/>
    <property type="evidence" value="ECO:0007669"/>
    <property type="project" value="UniProtKB-UniRule"/>
</dbReference>
<comment type="catalytic activity">
    <reaction evidence="1 16">
        <text>(R)-pantothenate + ATP = (R)-4'-phosphopantothenate + ADP + H(+)</text>
        <dbReference type="Rhea" id="RHEA:16373"/>
        <dbReference type="ChEBI" id="CHEBI:10986"/>
        <dbReference type="ChEBI" id="CHEBI:15378"/>
        <dbReference type="ChEBI" id="CHEBI:29032"/>
        <dbReference type="ChEBI" id="CHEBI:30616"/>
        <dbReference type="ChEBI" id="CHEBI:456216"/>
        <dbReference type="EC" id="2.7.1.33"/>
    </reaction>
</comment>
<organism evidence="17 18">
    <name type="scientific">Caldinitratiruptor microaerophilus</name>
    <dbReference type="NCBI Taxonomy" id="671077"/>
    <lineage>
        <taxon>Bacteria</taxon>
        <taxon>Bacillati</taxon>
        <taxon>Bacillota</taxon>
        <taxon>Clostridia</taxon>
        <taxon>Eubacteriales</taxon>
        <taxon>Symbiobacteriaceae</taxon>
        <taxon>Caldinitratiruptor</taxon>
    </lineage>
</organism>
<dbReference type="RefSeq" id="WP_264844828.1">
    <property type="nucleotide sequence ID" value="NZ_AP025628.1"/>
</dbReference>
<comment type="subunit">
    <text evidence="5 16">Homodimer.</text>
</comment>
<dbReference type="EMBL" id="AP025628">
    <property type="protein sequence ID" value="BDG62067.1"/>
    <property type="molecule type" value="Genomic_DNA"/>
</dbReference>
<evidence type="ECO:0000256" key="14">
    <source>
        <dbReference type="ARBA" id="ARBA00038036"/>
    </source>
</evidence>
<dbReference type="SUPFAM" id="SSF53067">
    <property type="entry name" value="Actin-like ATPase domain"/>
    <property type="match status" value="2"/>
</dbReference>
<sequence>MLLALDVSNTHITLGVYRGSRLAHHWRIATEAGRTGDEYGVLIAGLLEHAGIRAGDVSGVAICSVVPPLTPTLESMSRTYFGVTPLTVGPGVRTGLVIRYDSPREVGADRVALAIAAYERYGGPCIVVDFSTATIFDYISRDGEYWGGVIAPGVEIAADALFRHAARLPRVELARPKTVLGRSTTHCLQSGIVYGFAGMVDGICERLIAENGPATVVATGETADLIAPECRSIQHVDPWLTLEGLRLIYQRNRGPGGPD</sequence>
<evidence type="ECO:0000256" key="1">
    <source>
        <dbReference type="ARBA" id="ARBA00001206"/>
    </source>
</evidence>
<dbReference type="NCBIfam" id="NF009855">
    <property type="entry name" value="PRK13321.1"/>
    <property type="match status" value="1"/>
</dbReference>
<evidence type="ECO:0000256" key="12">
    <source>
        <dbReference type="ARBA" id="ARBA00022958"/>
    </source>
</evidence>
<proteinExistence type="inferred from homology"/>
<evidence type="ECO:0000256" key="9">
    <source>
        <dbReference type="ARBA" id="ARBA00022741"/>
    </source>
</evidence>
<dbReference type="Proteomes" id="UP001163687">
    <property type="component" value="Chromosome"/>
</dbReference>
<keyword evidence="8 16" id="KW-0808">Transferase</keyword>
<evidence type="ECO:0000256" key="4">
    <source>
        <dbReference type="ARBA" id="ARBA00005225"/>
    </source>
</evidence>
<dbReference type="Pfam" id="PF03309">
    <property type="entry name" value="Pan_kinase"/>
    <property type="match status" value="1"/>
</dbReference>
<feature type="binding site" evidence="16">
    <location>
        <begin position="6"/>
        <end position="13"/>
    </location>
    <ligand>
        <name>ATP</name>
        <dbReference type="ChEBI" id="CHEBI:30616"/>
    </ligand>
</feature>
<keyword evidence="7 16" id="KW-0963">Cytoplasm</keyword>
<dbReference type="CDD" id="cd24015">
    <property type="entry name" value="ASKHA_NBD_PanK-III"/>
    <property type="match status" value="1"/>
</dbReference>
<dbReference type="PANTHER" id="PTHR34265:SF1">
    <property type="entry name" value="TYPE III PANTOTHENATE KINASE"/>
    <property type="match status" value="1"/>
</dbReference>
<comment type="pathway">
    <text evidence="4 16">Cofactor biosynthesis; coenzyme A biosynthesis; CoA from (R)-pantothenate: step 1/5.</text>
</comment>
<feature type="binding site" evidence="16">
    <location>
        <position position="184"/>
    </location>
    <ligand>
        <name>substrate</name>
    </ligand>
</feature>
<dbReference type="GO" id="GO:0005737">
    <property type="term" value="C:cytoplasm"/>
    <property type="evidence" value="ECO:0007669"/>
    <property type="project" value="UniProtKB-SubCell"/>
</dbReference>
<keyword evidence="9 16" id="KW-0547">Nucleotide-binding</keyword>
<evidence type="ECO:0000256" key="2">
    <source>
        <dbReference type="ARBA" id="ARBA00001958"/>
    </source>
</evidence>
<dbReference type="KEGG" id="cmic:caldi_31570"/>
<dbReference type="InterPro" id="IPR043129">
    <property type="entry name" value="ATPase_NBD"/>
</dbReference>
<dbReference type="InterPro" id="IPR004619">
    <property type="entry name" value="Type_III_PanK"/>
</dbReference>
<keyword evidence="13 16" id="KW-0173">Coenzyme A biosynthesis</keyword>
<dbReference type="PANTHER" id="PTHR34265">
    <property type="entry name" value="TYPE III PANTOTHENATE KINASE"/>
    <property type="match status" value="1"/>
</dbReference>
<evidence type="ECO:0000256" key="13">
    <source>
        <dbReference type="ARBA" id="ARBA00022993"/>
    </source>
</evidence>
<dbReference type="EC" id="2.7.1.33" evidence="6 16"/>
<keyword evidence="11 16" id="KW-0067">ATP-binding</keyword>
<dbReference type="HAMAP" id="MF_01274">
    <property type="entry name" value="Pantothen_kinase_3"/>
    <property type="match status" value="1"/>
</dbReference>
<evidence type="ECO:0000256" key="15">
    <source>
        <dbReference type="ARBA" id="ARBA00040883"/>
    </source>
</evidence>
<evidence type="ECO:0000256" key="10">
    <source>
        <dbReference type="ARBA" id="ARBA00022777"/>
    </source>
</evidence>
<gene>
    <name evidence="17" type="primary">coaX_1</name>
    <name evidence="16" type="synonym">coaX</name>
    <name evidence="17" type="ORF">caldi_31570</name>
</gene>
<comment type="cofactor">
    <cofactor evidence="2">
        <name>K(+)</name>
        <dbReference type="ChEBI" id="CHEBI:29103"/>
    </cofactor>
</comment>
<feature type="binding site" evidence="16">
    <location>
        <position position="129"/>
    </location>
    <ligand>
        <name>K(+)</name>
        <dbReference type="ChEBI" id="CHEBI:29103"/>
    </ligand>
</feature>
<keyword evidence="12 16" id="KW-0630">Potassium</keyword>
<dbReference type="AlphaFoldDB" id="A0AA35CQ16"/>
<name>A0AA35CQ16_9FIRM</name>
<keyword evidence="16" id="KW-0479">Metal-binding</keyword>
<evidence type="ECO:0000313" key="17">
    <source>
        <dbReference type="EMBL" id="BDG62067.1"/>
    </source>
</evidence>
<feature type="binding site" evidence="16">
    <location>
        <position position="132"/>
    </location>
    <ligand>
        <name>ATP</name>
        <dbReference type="ChEBI" id="CHEBI:30616"/>
    </ligand>
</feature>
<accession>A0AA35CQ16</accession>
<evidence type="ECO:0000256" key="7">
    <source>
        <dbReference type="ARBA" id="ARBA00022490"/>
    </source>
</evidence>
<comment type="cofactor">
    <cofactor evidence="16">
        <name>NH4(+)</name>
        <dbReference type="ChEBI" id="CHEBI:28938"/>
    </cofactor>
    <cofactor evidence="16">
        <name>K(+)</name>
        <dbReference type="ChEBI" id="CHEBI:29103"/>
    </cofactor>
    <text evidence="16">A monovalent cation. Ammonium or potassium.</text>
</comment>
<evidence type="ECO:0000256" key="11">
    <source>
        <dbReference type="ARBA" id="ARBA00022840"/>
    </source>
</evidence>
<comment type="function">
    <text evidence="16">Catalyzes the phosphorylation of pantothenate (Pan), the first step in CoA biosynthesis.</text>
</comment>
<evidence type="ECO:0000256" key="5">
    <source>
        <dbReference type="ARBA" id="ARBA00011738"/>
    </source>
</evidence>
<dbReference type="GO" id="GO:0015937">
    <property type="term" value="P:coenzyme A biosynthetic process"/>
    <property type="evidence" value="ECO:0007669"/>
    <property type="project" value="UniProtKB-UniRule"/>
</dbReference>
<evidence type="ECO:0000256" key="16">
    <source>
        <dbReference type="HAMAP-Rule" id="MF_01274"/>
    </source>
</evidence>
<keyword evidence="18" id="KW-1185">Reference proteome</keyword>
<comment type="subcellular location">
    <subcellularLocation>
        <location evidence="3 16">Cytoplasm</location>
    </subcellularLocation>
</comment>
<feature type="binding site" evidence="16">
    <location>
        <position position="100"/>
    </location>
    <ligand>
        <name>substrate</name>
    </ligand>
</feature>
<dbReference type="GO" id="GO:0046872">
    <property type="term" value="F:metal ion binding"/>
    <property type="evidence" value="ECO:0007669"/>
    <property type="project" value="UniProtKB-KW"/>
</dbReference>
<dbReference type="GO" id="GO:0005524">
    <property type="term" value="F:ATP binding"/>
    <property type="evidence" value="ECO:0007669"/>
    <property type="project" value="UniProtKB-UniRule"/>
</dbReference>
<evidence type="ECO:0000256" key="6">
    <source>
        <dbReference type="ARBA" id="ARBA00012102"/>
    </source>
</evidence>
<feature type="active site" description="Proton acceptor" evidence="16">
    <location>
        <position position="109"/>
    </location>
</feature>
<protein>
    <recommendedName>
        <fullName evidence="15 16">Type III pantothenate kinase</fullName>
        <ecNumber evidence="6 16">2.7.1.33</ecNumber>
    </recommendedName>
    <alternativeName>
        <fullName evidence="16">PanK-III</fullName>
    </alternativeName>
    <alternativeName>
        <fullName evidence="16">Pantothenic acid kinase</fullName>
    </alternativeName>
</protein>
<dbReference type="Gene3D" id="3.30.420.40">
    <property type="match status" value="2"/>
</dbReference>
<dbReference type="NCBIfam" id="TIGR00671">
    <property type="entry name" value="baf"/>
    <property type="match status" value="1"/>
</dbReference>
<feature type="binding site" evidence="16">
    <location>
        <begin position="107"/>
        <end position="110"/>
    </location>
    <ligand>
        <name>substrate</name>
    </ligand>
</feature>
<comment type="similarity">
    <text evidence="14 16">Belongs to the type III pantothenate kinase family.</text>
</comment>
<keyword evidence="10 16" id="KW-0418">Kinase</keyword>